<evidence type="ECO:0000256" key="9">
    <source>
        <dbReference type="ARBA" id="ARBA00022807"/>
    </source>
</evidence>
<comment type="function">
    <text evidence="11">Recognizes and hydrolyzes the peptide bond at the C-terminal Gly of ubiquitin. Involved in the processing of poly-ubiquitin precursors as well as that of ubiquitinated proteins. Deubiquitinates H2BK143ub1 of histone H2B.</text>
</comment>
<protein>
    <recommendedName>
        <fullName evidence="12">Ubiquitin carboxyl-terminal hydrolase 26</fullName>
        <ecNumber evidence="4">3.4.19.12</ecNumber>
    </recommendedName>
    <alternativeName>
        <fullName evidence="15">Deubiquitinating enzyme 26</fullName>
    </alternativeName>
    <alternativeName>
        <fullName evidence="13">Ubiquitin thioesterase 26</fullName>
    </alternativeName>
    <alternativeName>
        <fullName evidence="14">Ubiquitin-specific-processing protease 26</fullName>
    </alternativeName>
</protein>
<dbReference type="Gene3D" id="3.30.2230.10">
    <property type="entry name" value="DUSP-like"/>
    <property type="match status" value="2"/>
</dbReference>
<feature type="region of interest" description="Disordered" evidence="16">
    <location>
        <begin position="885"/>
        <end position="908"/>
    </location>
</feature>
<dbReference type="InterPro" id="IPR001394">
    <property type="entry name" value="Peptidase_C19_UCH"/>
</dbReference>
<dbReference type="SMART" id="SM00695">
    <property type="entry name" value="DUSP"/>
    <property type="match status" value="1"/>
</dbReference>
<dbReference type="InterPro" id="IPR038765">
    <property type="entry name" value="Papain-like_cys_pep_sf"/>
</dbReference>
<keyword evidence="9" id="KW-0788">Thiol protease</keyword>
<reference evidence="20" key="1">
    <citation type="journal article" date="2019" name="Gigascience">
        <title>De novo genome assembly of the endangered Acer yangbiense, a plant species with extremely small populations endemic to Yunnan Province, China.</title>
        <authorList>
            <person name="Yang J."/>
            <person name="Wariss H.M."/>
            <person name="Tao L."/>
            <person name="Zhang R."/>
            <person name="Yun Q."/>
            <person name="Hollingsworth P."/>
            <person name="Dao Z."/>
            <person name="Luo G."/>
            <person name="Guo H."/>
            <person name="Ma Y."/>
            <person name="Sun W."/>
        </authorList>
    </citation>
    <scope>NUCLEOTIDE SEQUENCE [LARGE SCALE GENOMIC DNA]</scope>
    <source>
        <strain evidence="20">cv. br00</strain>
    </source>
</reference>
<feature type="region of interest" description="Disordered" evidence="16">
    <location>
        <begin position="959"/>
        <end position="980"/>
    </location>
</feature>
<comment type="subcellular location">
    <subcellularLocation>
        <location evidence="2">Nucleus</location>
    </subcellularLocation>
</comment>
<feature type="domain" description="DUSP" evidence="18">
    <location>
        <begin position="624"/>
        <end position="725"/>
    </location>
</feature>
<sequence length="1107" mass="124159">MSPPATRGKNKRNRQGDNDITSEILRKIHAVGQVNNGDVNQLYMIWKPVCQGCRVNTKDNPNCFCGLIPPPGGSRKSGLWQKMPDILQAIGPDPVKDLRNTDETPAGLTNLGATCYANSVLQCLYMNASFREIVFSAEPDLLNEQPVLNQLAQLFAQLHASKMAVIDPAPFIMTLELDNAVQQDGHEFLTLLLSLLERCLNHSKISKVKKAVQDLFRGSVSQVTTCSKCGRDSEASSKTEDFYELELNVKGLKSLDESLDQYLSVEQLHGENQYNCELCKSTVDATHRIRLRTLPDVLNFQLKRYEFLPKTTTRKKITSAFGFPGELDMGLRLSEPSQLEWIYDLSAVLIHKGTAVNSGHYIAHIKDENTGQWWAFDDEHVSNLGHCPFGEGSSSCTAKVVHNNNTVLPSCVGTTPADTSRSHVDVVLPQSLESNAVSHKESFSSVDAYRLMYNLKRTRKNDDKRNHIANNIQLEGHKGLHNGFPRPPHLFEDLKDVNAAYLAVCEEYKLKKEREQHHIAEQRQEVRSILSEAPVRSLEEPFYWVSTAWLRQWADNVIPGVIDNKPIQCSHGEVPVSKIGCMKRLSVKAWEILFSKYDGGPALSNSNYCMTCLIDGAQSVVSADSYRDQRILMRDLANDVIAKKCSDGAYFVSKTWLQQWVRRKNIDAPSEADAEPTASIRCRHGQLKPEQPGAKRLLVPEKLWLFLYKDAVAVKPDDPLGCTTFPTDSELCPECSDELSEVACFEDSLREIKLRHRQNHEKLAAGKGIPLSLNCTYYLMPSSWLTKWRNYTSGSGKNTSSSVEPEVLDPFIDALKCEQHSRLLERPPDLMNKRGMLIQKSSSTDALTIITENDWISFCEEWGGNKEKGIMAIIESSDVAESNLGGCGEDMPRCKDHPSSQDEASNDPEIRQPVIRTTPEICEDCIGERKSHELAKKLNYFNEDISVSLVRGKEAPRSILEASSATSETDRRASKRSRKTSYGTSVNLKVSGSTSLYRLKMMIWELLGLWKRRYIVCAYVHQLTGEILQVVKENQILHKGSMIIDQESATLADLSIFPGDKLWVQDSEIHEHRDIADEIADQKANAQDPEKGFRGTLLTTTTKSPAV</sequence>
<dbReference type="InterPro" id="IPR018200">
    <property type="entry name" value="USP_CS"/>
</dbReference>
<evidence type="ECO:0000256" key="13">
    <source>
        <dbReference type="ARBA" id="ARBA00075174"/>
    </source>
</evidence>
<dbReference type="GO" id="GO:0016579">
    <property type="term" value="P:protein deubiquitination"/>
    <property type="evidence" value="ECO:0007669"/>
    <property type="project" value="InterPro"/>
</dbReference>
<dbReference type="GO" id="GO:0005634">
    <property type="term" value="C:nucleus"/>
    <property type="evidence" value="ECO:0007669"/>
    <property type="project" value="UniProtKB-SubCell"/>
</dbReference>
<dbReference type="CDD" id="cd01795">
    <property type="entry name" value="Ubl_USP48"/>
    <property type="match status" value="1"/>
</dbReference>
<keyword evidence="10" id="KW-0539">Nucleus</keyword>
<comment type="caution">
    <text evidence="19">The sequence shown here is derived from an EMBL/GenBank/DDBJ whole genome shotgun (WGS) entry which is preliminary data.</text>
</comment>
<dbReference type="Proteomes" id="UP000326939">
    <property type="component" value="Chromosome 2"/>
</dbReference>
<evidence type="ECO:0000256" key="6">
    <source>
        <dbReference type="ARBA" id="ARBA00022737"/>
    </source>
</evidence>
<dbReference type="PROSITE" id="PS50235">
    <property type="entry name" value="USP_3"/>
    <property type="match status" value="1"/>
</dbReference>
<dbReference type="GO" id="GO:0006508">
    <property type="term" value="P:proteolysis"/>
    <property type="evidence" value="ECO:0007669"/>
    <property type="project" value="UniProtKB-KW"/>
</dbReference>
<dbReference type="GO" id="GO:0004843">
    <property type="term" value="F:cysteine-type deubiquitinase activity"/>
    <property type="evidence" value="ECO:0007669"/>
    <property type="project" value="UniProtKB-EC"/>
</dbReference>
<evidence type="ECO:0000256" key="3">
    <source>
        <dbReference type="ARBA" id="ARBA00009085"/>
    </source>
</evidence>
<gene>
    <name evidence="19" type="ORF">DKX38_002375</name>
</gene>
<evidence type="ECO:0000256" key="7">
    <source>
        <dbReference type="ARBA" id="ARBA00022786"/>
    </source>
</evidence>
<evidence type="ECO:0000313" key="20">
    <source>
        <dbReference type="Proteomes" id="UP000326939"/>
    </source>
</evidence>
<comment type="catalytic activity">
    <reaction evidence="1">
        <text>Thiol-dependent hydrolysis of ester, thioester, amide, peptide and isopeptide bonds formed by the C-terminal Gly of ubiquitin (a 76-residue protein attached to proteins as an intracellular targeting signal).</text>
        <dbReference type="EC" id="3.4.19.12"/>
    </reaction>
</comment>
<feature type="domain" description="DUSP" evidence="18">
    <location>
        <begin position="517"/>
        <end position="609"/>
    </location>
</feature>
<evidence type="ECO:0000256" key="2">
    <source>
        <dbReference type="ARBA" id="ARBA00004123"/>
    </source>
</evidence>
<keyword evidence="20" id="KW-1185">Reference proteome</keyword>
<dbReference type="InterPro" id="IPR028889">
    <property type="entry name" value="USP"/>
</dbReference>
<dbReference type="Pfam" id="PF06337">
    <property type="entry name" value="DUSP"/>
    <property type="match status" value="1"/>
</dbReference>
<name>A0A5N5NMN3_9ROSI</name>
<evidence type="ECO:0000256" key="8">
    <source>
        <dbReference type="ARBA" id="ARBA00022801"/>
    </source>
</evidence>
<organism evidence="19 20">
    <name type="scientific">Salix brachista</name>
    <dbReference type="NCBI Taxonomy" id="2182728"/>
    <lineage>
        <taxon>Eukaryota</taxon>
        <taxon>Viridiplantae</taxon>
        <taxon>Streptophyta</taxon>
        <taxon>Embryophyta</taxon>
        <taxon>Tracheophyta</taxon>
        <taxon>Spermatophyta</taxon>
        <taxon>Magnoliopsida</taxon>
        <taxon>eudicotyledons</taxon>
        <taxon>Gunneridae</taxon>
        <taxon>Pentapetalae</taxon>
        <taxon>rosids</taxon>
        <taxon>fabids</taxon>
        <taxon>Malpighiales</taxon>
        <taxon>Salicaceae</taxon>
        <taxon>Saliceae</taxon>
        <taxon>Salix</taxon>
    </lineage>
</organism>
<dbReference type="CDD" id="cd02668">
    <property type="entry name" value="Peptidase_C19L"/>
    <property type="match status" value="1"/>
</dbReference>
<dbReference type="FunFam" id="3.90.70.10:FF:000049">
    <property type="entry name" value="ubiquitin carboxyl-terminal hydrolase 48"/>
    <property type="match status" value="1"/>
</dbReference>
<feature type="compositionally biased region" description="Polar residues" evidence="16">
    <location>
        <begin position="1097"/>
        <end position="1107"/>
    </location>
</feature>
<dbReference type="SUPFAM" id="SSF54001">
    <property type="entry name" value="Cysteine proteinases"/>
    <property type="match status" value="1"/>
</dbReference>
<feature type="region of interest" description="Disordered" evidence="16">
    <location>
        <begin position="1"/>
        <end position="20"/>
    </location>
</feature>
<comment type="similarity">
    <text evidence="3">Belongs to the peptidase C19 family.</text>
</comment>
<dbReference type="PROSITE" id="PS00972">
    <property type="entry name" value="USP_1"/>
    <property type="match status" value="1"/>
</dbReference>
<evidence type="ECO:0000256" key="15">
    <source>
        <dbReference type="ARBA" id="ARBA00082179"/>
    </source>
</evidence>
<evidence type="ECO:0000256" key="16">
    <source>
        <dbReference type="SAM" id="MobiDB-lite"/>
    </source>
</evidence>
<keyword evidence="5" id="KW-0645">Protease</keyword>
<keyword evidence="6" id="KW-0677">Repeat</keyword>
<evidence type="ECO:0000256" key="4">
    <source>
        <dbReference type="ARBA" id="ARBA00012759"/>
    </source>
</evidence>
<accession>A0A5N5NMN3</accession>
<dbReference type="InterPro" id="IPR033841">
    <property type="entry name" value="Pep_USP48"/>
</dbReference>
<dbReference type="InterPro" id="IPR006615">
    <property type="entry name" value="Pept_C19_DUSP"/>
</dbReference>
<feature type="domain" description="DUSP" evidence="18">
    <location>
        <begin position="751"/>
        <end position="874"/>
    </location>
</feature>
<keyword evidence="8" id="KW-0378">Hydrolase</keyword>
<evidence type="ECO:0000259" key="17">
    <source>
        <dbReference type="PROSITE" id="PS50235"/>
    </source>
</evidence>
<dbReference type="PROSITE" id="PS00973">
    <property type="entry name" value="USP_2"/>
    <property type="match status" value="1"/>
</dbReference>
<dbReference type="AlphaFoldDB" id="A0A5N5NMN3"/>
<keyword evidence="7" id="KW-0833">Ubl conjugation pathway</keyword>
<evidence type="ECO:0000313" key="19">
    <source>
        <dbReference type="EMBL" id="KAB5568582.1"/>
    </source>
</evidence>
<dbReference type="InterPro" id="IPR035927">
    <property type="entry name" value="DUSP-like_sf"/>
</dbReference>
<evidence type="ECO:0000256" key="10">
    <source>
        <dbReference type="ARBA" id="ARBA00023242"/>
    </source>
</evidence>
<evidence type="ECO:0000256" key="14">
    <source>
        <dbReference type="ARBA" id="ARBA00078771"/>
    </source>
</evidence>
<evidence type="ECO:0000256" key="11">
    <source>
        <dbReference type="ARBA" id="ARBA00056392"/>
    </source>
</evidence>
<dbReference type="SUPFAM" id="SSF143791">
    <property type="entry name" value="DUSP-like"/>
    <property type="match status" value="1"/>
</dbReference>
<dbReference type="InterPro" id="IPR050164">
    <property type="entry name" value="Peptidase_C19"/>
</dbReference>
<dbReference type="GO" id="GO:0004197">
    <property type="term" value="F:cysteine-type endopeptidase activity"/>
    <property type="evidence" value="ECO:0007669"/>
    <property type="project" value="InterPro"/>
</dbReference>
<dbReference type="InterPro" id="IPR044743">
    <property type="entry name" value="Ubl_USP48"/>
</dbReference>
<dbReference type="EMBL" id="VDCV01000002">
    <property type="protein sequence ID" value="KAB5568582.1"/>
    <property type="molecule type" value="Genomic_DNA"/>
</dbReference>
<dbReference type="PANTHER" id="PTHR24006:SF722">
    <property type="entry name" value="UBIQUITIN CARBOXYL-TERMINAL HYDROLASE 48"/>
    <property type="match status" value="1"/>
</dbReference>
<feature type="compositionally biased region" description="Basic and acidic residues" evidence="16">
    <location>
        <begin position="890"/>
        <end position="900"/>
    </location>
</feature>
<evidence type="ECO:0000259" key="18">
    <source>
        <dbReference type="PROSITE" id="PS51283"/>
    </source>
</evidence>
<dbReference type="PANTHER" id="PTHR24006">
    <property type="entry name" value="UBIQUITIN CARBOXYL-TERMINAL HYDROLASE"/>
    <property type="match status" value="1"/>
</dbReference>
<proteinExistence type="inferred from homology"/>
<dbReference type="Pfam" id="PF00443">
    <property type="entry name" value="UCH"/>
    <property type="match status" value="1"/>
</dbReference>
<evidence type="ECO:0000256" key="5">
    <source>
        <dbReference type="ARBA" id="ARBA00022670"/>
    </source>
</evidence>
<dbReference type="Gene3D" id="3.90.70.10">
    <property type="entry name" value="Cysteine proteinases"/>
    <property type="match status" value="1"/>
</dbReference>
<dbReference type="GO" id="GO:0005829">
    <property type="term" value="C:cytosol"/>
    <property type="evidence" value="ECO:0007669"/>
    <property type="project" value="TreeGrafter"/>
</dbReference>
<evidence type="ECO:0000256" key="12">
    <source>
        <dbReference type="ARBA" id="ARBA00071636"/>
    </source>
</evidence>
<feature type="region of interest" description="Disordered" evidence="16">
    <location>
        <begin position="1085"/>
        <end position="1107"/>
    </location>
</feature>
<dbReference type="PROSITE" id="PS51283">
    <property type="entry name" value="DUSP"/>
    <property type="match status" value="3"/>
</dbReference>
<feature type="domain" description="USP" evidence="17">
    <location>
        <begin position="106"/>
        <end position="405"/>
    </location>
</feature>
<dbReference type="EC" id="3.4.19.12" evidence="4"/>
<evidence type="ECO:0000256" key="1">
    <source>
        <dbReference type="ARBA" id="ARBA00000707"/>
    </source>
</evidence>